<dbReference type="KEGG" id="clup:CLUP02_08636"/>
<reference evidence="1" key="1">
    <citation type="journal article" date="2021" name="Mol. Plant Microbe Interact.">
        <title>Complete Genome Sequence of the Plant-Pathogenic Fungus Colletotrichum lupini.</title>
        <authorList>
            <person name="Baroncelli R."/>
            <person name="Pensec F."/>
            <person name="Da Lio D."/>
            <person name="Boufleur T."/>
            <person name="Vicente I."/>
            <person name="Sarrocco S."/>
            <person name="Picot A."/>
            <person name="Baraldi E."/>
            <person name="Sukno S."/>
            <person name="Thon M."/>
            <person name="Le Floch G."/>
        </authorList>
    </citation>
    <scope>NUCLEOTIDE SEQUENCE</scope>
    <source>
        <strain evidence="1">IMI 504893</strain>
    </source>
</reference>
<dbReference type="AlphaFoldDB" id="A0A9Q8STG0"/>
<dbReference type="EMBL" id="CP019476">
    <property type="protein sequence ID" value="UQC83143.1"/>
    <property type="molecule type" value="Genomic_DNA"/>
</dbReference>
<dbReference type="RefSeq" id="XP_049144765.1">
    <property type="nucleotide sequence ID" value="XM_049287622.1"/>
</dbReference>
<dbReference type="GeneID" id="73342632"/>
<organism evidence="1 2">
    <name type="scientific">Colletotrichum lupini</name>
    <dbReference type="NCBI Taxonomy" id="145971"/>
    <lineage>
        <taxon>Eukaryota</taxon>
        <taxon>Fungi</taxon>
        <taxon>Dikarya</taxon>
        <taxon>Ascomycota</taxon>
        <taxon>Pezizomycotina</taxon>
        <taxon>Sordariomycetes</taxon>
        <taxon>Hypocreomycetidae</taxon>
        <taxon>Glomerellales</taxon>
        <taxon>Glomerellaceae</taxon>
        <taxon>Colletotrichum</taxon>
        <taxon>Colletotrichum acutatum species complex</taxon>
    </lineage>
</organism>
<evidence type="ECO:0000313" key="2">
    <source>
        <dbReference type="Proteomes" id="UP000830671"/>
    </source>
</evidence>
<name>A0A9Q8STG0_9PEZI</name>
<accession>A0A9Q8STG0</accession>
<sequence length="147" mass="16326">MDKCKLKMMFEAIIVSPAQPRPPAEAIPVSSGSWAFPCLPRQTVRAETSEAKIASLANQVWHHGHELYVIREAQWLANILFTTTTHVAFSLQCRFGLVDQSAVEDLLRWRQSHNLWRGPAETPGGLLGSLAHALVLFRSGPSRVNLS</sequence>
<keyword evidence="2" id="KW-1185">Reference proteome</keyword>
<gene>
    <name evidence="1" type="ORF">CLUP02_08636</name>
</gene>
<evidence type="ECO:0000313" key="1">
    <source>
        <dbReference type="EMBL" id="UQC83143.1"/>
    </source>
</evidence>
<proteinExistence type="predicted"/>
<protein>
    <submittedName>
        <fullName evidence="1">Uncharacterized protein</fullName>
    </submittedName>
</protein>
<dbReference type="Proteomes" id="UP000830671">
    <property type="component" value="Chromosome 4"/>
</dbReference>